<dbReference type="GO" id="GO:0090071">
    <property type="term" value="P:negative regulation of ribosome biogenesis"/>
    <property type="evidence" value="ECO:0007669"/>
    <property type="project" value="TreeGrafter"/>
</dbReference>
<evidence type="ECO:0000313" key="2">
    <source>
        <dbReference type="EMBL" id="AWG43132.1"/>
    </source>
</evidence>
<dbReference type="GO" id="GO:0017148">
    <property type="term" value="P:negative regulation of translation"/>
    <property type="evidence" value="ECO:0007669"/>
    <property type="project" value="TreeGrafter"/>
</dbReference>
<comment type="similarity">
    <text evidence="1">Belongs to the Iojap/RsfS family.</text>
</comment>
<dbReference type="SUPFAM" id="SSF81301">
    <property type="entry name" value="Nucleotidyltransferase"/>
    <property type="match status" value="1"/>
</dbReference>
<dbReference type="GO" id="GO:0043023">
    <property type="term" value="F:ribosomal large subunit binding"/>
    <property type="evidence" value="ECO:0007669"/>
    <property type="project" value="TreeGrafter"/>
</dbReference>
<dbReference type="OrthoDB" id="9793681at2"/>
<dbReference type="InterPro" id="IPR004394">
    <property type="entry name" value="Iojap/RsfS/C7orf30"/>
</dbReference>
<dbReference type="Gene3D" id="3.30.460.10">
    <property type="entry name" value="Beta Polymerase, domain 2"/>
    <property type="match status" value="1"/>
</dbReference>
<dbReference type="AlphaFoldDB" id="A0A2S1LXY0"/>
<dbReference type="EMBL" id="CP025785">
    <property type="protein sequence ID" value="AWG43132.1"/>
    <property type="molecule type" value="Genomic_DNA"/>
</dbReference>
<proteinExistence type="inferred from homology"/>
<accession>A0A2S1LXY0</accession>
<reference evidence="2 3" key="1">
    <citation type="submission" date="2018-01" db="EMBL/GenBank/DDBJ databases">
        <title>Genome sequence of Borrelia tachyglossi.</title>
        <authorList>
            <person name="Gofton A.W."/>
        </authorList>
    </citation>
    <scope>NUCLEOTIDE SEQUENCE [LARGE SCALE GENOMIC DNA]</scope>
    <source>
        <strain evidence="2 3">Bc-F10-1268</strain>
    </source>
</reference>
<keyword evidence="3" id="KW-1185">Reference proteome</keyword>
<evidence type="ECO:0000313" key="3">
    <source>
        <dbReference type="Proteomes" id="UP000244655"/>
    </source>
</evidence>
<dbReference type="Proteomes" id="UP000244655">
    <property type="component" value="Chromosome"/>
</dbReference>
<dbReference type="NCBIfam" id="TIGR00090">
    <property type="entry name" value="rsfS_iojap_ybeB"/>
    <property type="match status" value="1"/>
</dbReference>
<sequence>MILMEDMLNIDDIKELCKVISDFDGIRVLGINVRSVCNWADFFIIVSCSSFKHMEALHSERLVKFFNEKDFNYCVQGQGFMYDWTIISCENLVIHLMSQKAREYYELEKLWDRGEIIYP</sequence>
<dbReference type="InterPro" id="IPR043519">
    <property type="entry name" value="NT_sf"/>
</dbReference>
<dbReference type="PANTHER" id="PTHR21043:SF0">
    <property type="entry name" value="MITOCHONDRIAL ASSEMBLY OF RIBOSOMAL LARGE SUBUNIT PROTEIN 1"/>
    <property type="match status" value="1"/>
</dbReference>
<name>A0A2S1LXY0_9SPIR</name>
<organism evidence="2 3">
    <name type="scientific">Candidatus Borreliella tachyglossi</name>
    <dbReference type="NCBI Taxonomy" id="1964448"/>
    <lineage>
        <taxon>Bacteria</taxon>
        <taxon>Pseudomonadati</taxon>
        <taxon>Spirochaetota</taxon>
        <taxon>Spirochaetia</taxon>
        <taxon>Spirochaetales</taxon>
        <taxon>Borreliaceae</taxon>
        <taxon>Borreliella</taxon>
    </lineage>
</organism>
<protein>
    <submittedName>
        <fullName evidence="2">Ribosome silencing factor</fullName>
    </submittedName>
</protein>
<dbReference type="Pfam" id="PF02410">
    <property type="entry name" value="RsfS"/>
    <property type="match status" value="1"/>
</dbReference>
<dbReference type="PANTHER" id="PTHR21043">
    <property type="entry name" value="IOJAP SUPERFAMILY ORTHOLOG"/>
    <property type="match status" value="1"/>
</dbReference>
<evidence type="ECO:0000256" key="1">
    <source>
        <dbReference type="ARBA" id="ARBA00010574"/>
    </source>
</evidence>
<gene>
    <name evidence="2" type="primary">rsfS</name>
    <name evidence="2" type="ORF">CR532_04120</name>
</gene>